<feature type="compositionally biased region" description="Basic and acidic residues" evidence="1">
    <location>
        <begin position="57"/>
        <end position="77"/>
    </location>
</feature>
<dbReference type="AlphaFoldDB" id="A0A8J6C9S1"/>
<protein>
    <recommendedName>
        <fullName evidence="4">DUF4604 domain-containing protein</fullName>
    </recommendedName>
</protein>
<gene>
    <name evidence="2" type="ORF">KFE25_003150</name>
</gene>
<feature type="region of interest" description="Disordered" evidence="1">
    <location>
        <begin position="1"/>
        <end position="172"/>
    </location>
</feature>
<proteinExistence type="predicted"/>
<dbReference type="EMBL" id="JAGTXO010000038">
    <property type="protein sequence ID" value="KAG8459698.1"/>
    <property type="molecule type" value="Genomic_DNA"/>
</dbReference>
<comment type="caution">
    <text evidence="2">The sequence shown here is derived from an EMBL/GenBank/DDBJ whole genome shotgun (WGS) entry which is preliminary data.</text>
</comment>
<name>A0A8J6C9S1_DIALT</name>
<organism evidence="2 3">
    <name type="scientific">Diacronema lutheri</name>
    <name type="common">Unicellular marine alga</name>
    <name type="synonym">Monochrysis lutheri</name>
    <dbReference type="NCBI Taxonomy" id="2081491"/>
    <lineage>
        <taxon>Eukaryota</taxon>
        <taxon>Haptista</taxon>
        <taxon>Haptophyta</taxon>
        <taxon>Pavlovophyceae</taxon>
        <taxon>Pavlovales</taxon>
        <taxon>Pavlovaceae</taxon>
        <taxon>Diacronema</taxon>
    </lineage>
</organism>
<evidence type="ECO:0000256" key="1">
    <source>
        <dbReference type="SAM" id="MobiDB-lite"/>
    </source>
</evidence>
<sequence>MEDGRSRGGGGGRGAAGKGRGAGGGRGGKQSLTFVKHTPKFVAHFMRGEAAATPSYVERDEREDRDDERPMVVEAHDATVSSKRPRAPPEAPRDLPQLRAPERPDSTLARFREKPPAVLEADIEAAPVAESDPSAQPMIFHSRKKKAAAPKPAGNAPRARKLENQKLLSFDV</sequence>
<evidence type="ECO:0000313" key="3">
    <source>
        <dbReference type="Proteomes" id="UP000751190"/>
    </source>
</evidence>
<evidence type="ECO:0008006" key="4">
    <source>
        <dbReference type="Google" id="ProtNLM"/>
    </source>
</evidence>
<evidence type="ECO:0000313" key="2">
    <source>
        <dbReference type="EMBL" id="KAG8459698.1"/>
    </source>
</evidence>
<feature type="compositionally biased region" description="Gly residues" evidence="1">
    <location>
        <begin position="7"/>
        <end position="28"/>
    </location>
</feature>
<keyword evidence="3" id="KW-1185">Reference proteome</keyword>
<accession>A0A8J6C9S1</accession>
<reference evidence="2" key="1">
    <citation type="submission" date="2021-05" db="EMBL/GenBank/DDBJ databases">
        <title>The genome of the haptophyte Pavlova lutheri (Diacronema luteri, Pavlovales) - a model for lipid biosynthesis in eukaryotic algae.</title>
        <authorList>
            <person name="Hulatt C.J."/>
            <person name="Posewitz M.C."/>
        </authorList>
    </citation>
    <scope>NUCLEOTIDE SEQUENCE</scope>
    <source>
        <strain evidence="2">NIVA-4/92</strain>
    </source>
</reference>
<dbReference type="Proteomes" id="UP000751190">
    <property type="component" value="Unassembled WGS sequence"/>
</dbReference>
<feature type="compositionally biased region" description="Basic and acidic residues" evidence="1">
    <location>
        <begin position="100"/>
        <end position="115"/>
    </location>
</feature>